<gene>
    <name evidence="2" type="ORF">N0V91_006965</name>
</gene>
<dbReference type="OrthoDB" id="3788493at2759"/>
<reference evidence="2" key="1">
    <citation type="submission" date="2022-10" db="EMBL/GenBank/DDBJ databases">
        <title>Tapping the CABI collections for fungal endophytes: first genome assemblies for Collariella, Neodidymelliopsis, Ascochyta clinopodiicola, Didymella pomorum, Didymosphaeria variabile, Neocosmospora piperis and Neocucurbitaria cava.</title>
        <authorList>
            <person name="Hill R."/>
        </authorList>
    </citation>
    <scope>NUCLEOTIDE SEQUENCE</scope>
    <source>
        <strain evidence="2">IMI 355091</strain>
    </source>
</reference>
<name>A0A9W8Z9X8_9PLEO</name>
<evidence type="ECO:0000313" key="2">
    <source>
        <dbReference type="EMBL" id="KAJ4402744.1"/>
    </source>
</evidence>
<sequence>MKAATVLIALTGFVTAVVAAPSPQIPICNFDPVKGECVCPPPVTAGSALPTTTIQLSLTSPPRAAGSVCENGKWKLVLRCATGQHYDMKDGNFCCHTRGHGFGW</sequence>
<organism evidence="2 3">
    <name type="scientific">Didymella pomorum</name>
    <dbReference type="NCBI Taxonomy" id="749634"/>
    <lineage>
        <taxon>Eukaryota</taxon>
        <taxon>Fungi</taxon>
        <taxon>Dikarya</taxon>
        <taxon>Ascomycota</taxon>
        <taxon>Pezizomycotina</taxon>
        <taxon>Dothideomycetes</taxon>
        <taxon>Pleosporomycetidae</taxon>
        <taxon>Pleosporales</taxon>
        <taxon>Pleosporineae</taxon>
        <taxon>Didymellaceae</taxon>
        <taxon>Didymella</taxon>
    </lineage>
</organism>
<feature type="chain" id="PRO_5040718841" evidence="1">
    <location>
        <begin position="20"/>
        <end position="104"/>
    </location>
</feature>
<evidence type="ECO:0000313" key="3">
    <source>
        <dbReference type="Proteomes" id="UP001140510"/>
    </source>
</evidence>
<keyword evidence="1" id="KW-0732">Signal</keyword>
<dbReference type="EMBL" id="JAPEVA010000058">
    <property type="protein sequence ID" value="KAJ4402744.1"/>
    <property type="molecule type" value="Genomic_DNA"/>
</dbReference>
<comment type="caution">
    <text evidence="2">The sequence shown here is derived from an EMBL/GenBank/DDBJ whole genome shotgun (WGS) entry which is preliminary data.</text>
</comment>
<proteinExistence type="predicted"/>
<evidence type="ECO:0000256" key="1">
    <source>
        <dbReference type="SAM" id="SignalP"/>
    </source>
</evidence>
<accession>A0A9W8Z9X8</accession>
<dbReference type="AlphaFoldDB" id="A0A9W8Z9X8"/>
<dbReference type="Proteomes" id="UP001140510">
    <property type="component" value="Unassembled WGS sequence"/>
</dbReference>
<protein>
    <submittedName>
        <fullName evidence="2">Uncharacterized protein</fullName>
    </submittedName>
</protein>
<feature type="signal peptide" evidence="1">
    <location>
        <begin position="1"/>
        <end position="19"/>
    </location>
</feature>
<keyword evidence="3" id="KW-1185">Reference proteome</keyword>